<feature type="domain" description="Orn/Lys/Arg decarboxylase C-terminal" evidence="1">
    <location>
        <begin position="7"/>
        <end position="68"/>
    </location>
</feature>
<dbReference type="InterPro" id="IPR008286">
    <property type="entry name" value="Prn/Lys/Arg_de-COase_C"/>
</dbReference>
<proteinExistence type="predicted"/>
<organism evidence="2 3">
    <name type="scientific">Streptomyces nymphaeiformis</name>
    <dbReference type="NCBI Taxonomy" id="2663842"/>
    <lineage>
        <taxon>Bacteria</taxon>
        <taxon>Bacillati</taxon>
        <taxon>Actinomycetota</taxon>
        <taxon>Actinomycetes</taxon>
        <taxon>Kitasatosporales</taxon>
        <taxon>Streptomycetaceae</taxon>
        <taxon>Streptomyces</taxon>
    </lineage>
</organism>
<keyword evidence="3" id="KW-1185">Reference proteome</keyword>
<name>A0A7W7XAW5_9ACTN</name>
<gene>
    <name evidence="2" type="ORF">GGE06_001699</name>
</gene>
<dbReference type="InterPro" id="IPR036633">
    <property type="entry name" value="Prn/Lys/Arg_de-COase_C_sf"/>
</dbReference>
<dbReference type="Proteomes" id="UP000582643">
    <property type="component" value="Unassembled WGS sequence"/>
</dbReference>
<dbReference type="EMBL" id="JACHJY010000002">
    <property type="protein sequence ID" value="MBB4980791.1"/>
    <property type="molecule type" value="Genomic_DNA"/>
</dbReference>
<evidence type="ECO:0000313" key="3">
    <source>
        <dbReference type="Proteomes" id="UP000582643"/>
    </source>
</evidence>
<dbReference type="Pfam" id="PF03711">
    <property type="entry name" value="OKR_DC_1_C"/>
    <property type="match status" value="1"/>
</dbReference>
<dbReference type="RefSeq" id="WP_184930418.1">
    <property type="nucleotide sequence ID" value="NZ_JACHJY010000002.1"/>
</dbReference>
<dbReference type="AlphaFoldDB" id="A0A7W7XAW5"/>
<accession>A0A7W7XAW5</accession>
<protein>
    <submittedName>
        <fullName evidence="2">Arginine/lysine/ornithine decarboxylase</fullName>
    </submittedName>
</protein>
<sequence length="107" mass="11655">MRKPYYMAYREELCEFVTSEEARRHLDAGRPVVSAIFVTPYPPGFPVLVPGQEFSKDILDFLDALDTKEIHGFDPVRGYRVFVEAALEEAAAEPGAGTSGASGASTA</sequence>
<evidence type="ECO:0000259" key="1">
    <source>
        <dbReference type="Pfam" id="PF03711"/>
    </source>
</evidence>
<dbReference type="GO" id="GO:0003824">
    <property type="term" value="F:catalytic activity"/>
    <property type="evidence" value="ECO:0007669"/>
    <property type="project" value="InterPro"/>
</dbReference>
<evidence type="ECO:0000313" key="2">
    <source>
        <dbReference type="EMBL" id="MBB4980791.1"/>
    </source>
</evidence>
<comment type="caution">
    <text evidence="2">The sequence shown here is derived from an EMBL/GenBank/DDBJ whole genome shotgun (WGS) entry which is preliminary data.</text>
</comment>
<reference evidence="2 3" key="1">
    <citation type="submission" date="2020-08" db="EMBL/GenBank/DDBJ databases">
        <title>Genomic Encyclopedia of Type Strains, Phase III (KMG-III): the genomes of soil and plant-associated and newly described type strains.</title>
        <authorList>
            <person name="Whitman W."/>
        </authorList>
    </citation>
    <scope>NUCLEOTIDE SEQUENCE [LARGE SCALE GENOMIC DNA]</scope>
    <source>
        <strain evidence="2 3">SFB5A</strain>
    </source>
</reference>
<dbReference type="Gene3D" id="3.90.100.10">
    <property type="entry name" value="Orn/Lys/Arg decarboxylase, C-terminal domain"/>
    <property type="match status" value="1"/>
</dbReference>
<dbReference type="SUPFAM" id="SSF55904">
    <property type="entry name" value="Ornithine decarboxylase C-terminal domain"/>
    <property type="match status" value="1"/>
</dbReference>